<protein>
    <submittedName>
        <fullName evidence="9">Uncharacterized protein YgbK (DUF1537 family)</fullName>
    </submittedName>
</protein>
<dbReference type="GO" id="GO:0016301">
    <property type="term" value="F:kinase activity"/>
    <property type="evidence" value="ECO:0007669"/>
    <property type="project" value="UniProtKB-KW"/>
</dbReference>
<dbReference type="Proteomes" id="UP000294911">
    <property type="component" value="Unassembled WGS sequence"/>
</dbReference>
<dbReference type="RefSeq" id="WP_165913173.1">
    <property type="nucleotide sequence ID" value="NZ_SLXQ01000033.1"/>
</dbReference>
<keyword evidence="6" id="KW-0119">Carbohydrate metabolism</keyword>
<comment type="caution">
    <text evidence="9">The sequence shown here is derived from an EMBL/GenBank/DDBJ whole genome shotgun (WGS) entry which is preliminary data.</text>
</comment>
<evidence type="ECO:0000313" key="10">
    <source>
        <dbReference type="Proteomes" id="UP000294911"/>
    </source>
</evidence>
<evidence type="ECO:0000256" key="5">
    <source>
        <dbReference type="ARBA" id="ARBA00022840"/>
    </source>
</evidence>
<dbReference type="InterPro" id="IPR010737">
    <property type="entry name" value="4-carb_acid_sugar_kinase_N"/>
</dbReference>
<evidence type="ECO:0000313" key="9">
    <source>
        <dbReference type="EMBL" id="TCP39052.1"/>
    </source>
</evidence>
<organism evidence="9 10">
    <name type="scientific">Tamaricihabitans halophyticus</name>
    <dbReference type="NCBI Taxonomy" id="1262583"/>
    <lineage>
        <taxon>Bacteria</taxon>
        <taxon>Bacillati</taxon>
        <taxon>Actinomycetota</taxon>
        <taxon>Actinomycetes</taxon>
        <taxon>Pseudonocardiales</taxon>
        <taxon>Pseudonocardiaceae</taxon>
        <taxon>Tamaricihabitans</taxon>
    </lineage>
</organism>
<evidence type="ECO:0000259" key="8">
    <source>
        <dbReference type="Pfam" id="PF17042"/>
    </source>
</evidence>
<feature type="domain" description="Four-carbon acid sugar kinase nucleotide binding" evidence="8">
    <location>
        <begin position="254"/>
        <end position="410"/>
    </location>
</feature>
<sequence>MSHRIRPDKVVVLDDDPTGTQSAHDVDMLLDKPREGLAAFAADDRKAIYVLTNTRAKTPTETSEHIAALAGMITELVGPDTLVVLRGDSTLRGHIALEMTLLGLAQGVGIVVPAFPAGGRTTRQGVHFVRTPDGELPAAATEYARDSVFGYSHSRLVDWAREVGLNGPNSTIELTELRAGGLATIRDALLAAPPGSVLLPDAETDDDIGLIAQGIEAARETGQRVVVRSAAPLAATLAGTSACVVPPRAARSVLVACGSHTDGASRQLERLSTPARLLPSAELLLDPAHDATAELDELAASVRTDLDTRGLAVVATPRQRSLTHGDLEQGAVIMEALVRVVRASAPSADTVVTKGGITGAEIATRALGATVASVQGQVVTGVPIWQLHRADTAGHQQVVVPGNVGGESVLADIIELLRRPA</sequence>
<dbReference type="InterPro" id="IPR031475">
    <property type="entry name" value="NBD_C"/>
</dbReference>
<keyword evidence="5" id="KW-0067">ATP-binding</keyword>
<dbReference type="SUPFAM" id="SSF142764">
    <property type="entry name" value="YgbK-like"/>
    <property type="match status" value="1"/>
</dbReference>
<accession>A0A4R2PSW2</accession>
<dbReference type="Gene3D" id="3.40.980.20">
    <property type="entry name" value="Four-carbon acid sugar kinase, nucleotide binding domain"/>
    <property type="match status" value="1"/>
</dbReference>
<dbReference type="InterPro" id="IPR042213">
    <property type="entry name" value="NBD_C_sf"/>
</dbReference>
<keyword evidence="2" id="KW-0808">Transferase</keyword>
<keyword evidence="3" id="KW-0547">Nucleotide-binding</keyword>
<gene>
    <name evidence="9" type="ORF">EV191_1334</name>
</gene>
<proteinExistence type="inferred from homology"/>
<name>A0A4R2PSW2_9PSEU</name>
<evidence type="ECO:0000256" key="4">
    <source>
        <dbReference type="ARBA" id="ARBA00022777"/>
    </source>
</evidence>
<dbReference type="AlphaFoldDB" id="A0A4R2PSW2"/>
<evidence type="ECO:0000256" key="3">
    <source>
        <dbReference type="ARBA" id="ARBA00022741"/>
    </source>
</evidence>
<dbReference type="InterPro" id="IPR037051">
    <property type="entry name" value="4-carb_acid_sugar_kinase_N_sf"/>
</dbReference>
<evidence type="ECO:0000256" key="2">
    <source>
        <dbReference type="ARBA" id="ARBA00022679"/>
    </source>
</evidence>
<dbReference type="Pfam" id="PF17042">
    <property type="entry name" value="NBD_C"/>
    <property type="match status" value="1"/>
</dbReference>
<evidence type="ECO:0000256" key="6">
    <source>
        <dbReference type="ARBA" id="ARBA00023277"/>
    </source>
</evidence>
<dbReference type="Gene3D" id="3.40.50.10840">
    <property type="entry name" value="Putative sugar-binding, N-terminal domain"/>
    <property type="match status" value="1"/>
</dbReference>
<reference evidence="9 10" key="1">
    <citation type="submission" date="2019-03" db="EMBL/GenBank/DDBJ databases">
        <title>Genomic Encyclopedia of Type Strains, Phase IV (KMG-IV): sequencing the most valuable type-strain genomes for metagenomic binning, comparative biology and taxonomic classification.</title>
        <authorList>
            <person name="Goeker M."/>
        </authorList>
    </citation>
    <scope>NUCLEOTIDE SEQUENCE [LARGE SCALE GENOMIC DNA]</scope>
    <source>
        <strain evidence="9 10">DSM 45765</strain>
    </source>
</reference>
<evidence type="ECO:0000259" key="7">
    <source>
        <dbReference type="Pfam" id="PF07005"/>
    </source>
</evidence>
<evidence type="ECO:0000256" key="1">
    <source>
        <dbReference type="ARBA" id="ARBA00005715"/>
    </source>
</evidence>
<dbReference type="EMBL" id="SLXQ01000033">
    <property type="protein sequence ID" value="TCP39052.1"/>
    <property type="molecule type" value="Genomic_DNA"/>
</dbReference>
<feature type="domain" description="Four-carbon acid sugar kinase N-terminal" evidence="7">
    <location>
        <begin position="11"/>
        <end position="237"/>
    </location>
</feature>
<comment type="similarity">
    <text evidence="1">Belongs to the four-carbon acid sugar kinase family.</text>
</comment>
<keyword evidence="10" id="KW-1185">Reference proteome</keyword>
<dbReference type="Pfam" id="PF07005">
    <property type="entry name" value="SBD_N"/>
    <property type="match status" value="1"/>
</dbReference>
<dbReference type="GO" id="GO:0005524">
    <property type="term" value="F:ATP binding"/>
    <property type="evidence" value="ECO:0007669"/>
    <property type="project" value="UniProtKB-KW"/>
</dbReference>
<keyword evidence="4" id="KW-0418">Kinase</keyword>